<reference evidence="11 12" key="1">
    <citation type="submission" date="2020-08" db="EMBL/GenBank/DDBJ databases">
        <authorList>
            <person name="Liu C."/>
            <person name="Sun Q."/>
        </authorList>
    </citation>
    <scope>NUCLEOTIDE SEQUENCE [LARGE SCALE GENOMIC DNA]</scope>
    <source>
        <strain evidence="11 12">NSJ-18</strain>
    </source>
</reference>
<feature type="domain" description="Type II secretion system protein GspF" evidence="10">
    <location>
        <begin position="3"/>
        <end position="118"/>
    </location>
</feature>
<evidence type="ECO:0000256" key="3">
    <source>
        <dbReference type="ARBA" id="ARBA00022448"/>
    </source>
</evidence>
<evidence type="ECO:0000256" key="9">
    <source>
        <dbReference type="SAM" id="Phobius"/>
    </source>
</evidence>
<feature type="domain" description="Type II secretion system protein GspF" evidence="10">
    <location>
        <begin position="199"/>
        <end position="321"/>
    </location>
</feature>
<evidence type="ECO:0000256" key="5">
    <source>
        <dbReference type="ARBA" id="ARBA00022692"/>
    </source>
</evidence>
<evidence type="ECO:0000313" key="12">
    <source>
        <dbReference type="Proteomes" id="UP000609849"/>
    </source>
</evidence>
<evidence type="ECO:0000256" key="7">
    <source>
        <dbReference type="ARBA" id="ARBA00023136"/>
    </source>
</evidence>
<comment type="subcellular location">
    <subcellularLocation>
        <location evidence="1 8">Cell membrane</location>
        <topology evidence="1 8">Multi-pass membrane protein</topology>
    </subcellularLocation>
</comment>
<evidence type="ECO:0000256" key="2">
    <source>
        <dbReference type="ARBA" id="ARBA00005745"/>
    </source>
</evidence>
<evidence type="ECO:0000256" key="4">
    <source>
        <dbReference type="ARBA" id="ARBA00022475"/>
    </source>
</evidence>
<organism evidence="11 12">
    <name type="scientific">Romboutsia faecis</name>
    <dbReference type="NCBI Taxonomy" id="2764597"/>
    <lineage>
        <taxon>Bacteria</taxon>
        <taxon>Bacillati</taxon>
        <taxon>Bacillota</taxon>
        <taxon>Clostridia</taxon>
        <taxon>Peptostreptococcales</taxon>
        <taxon>Peptostreptococcaceae</taxon>
        <taxon>Romboutsia</taxon>
    </lineage>
</organism>
<protein>
    <submittedName>
        <fullName evidence="11">Type II secretion system F family protein</fullName>
    </submittedName>
</protein>
<dbReference type="PANTHER" id="PTHR30012:SF0">
    <property type="entry name" value="TYPE II SECRETION SYSTEM PROTEIN F-RELATED"/>
    <property type="match status" value="1"/>
</dbReference>
<feature type="transmembrane region" description="Helical" evidence="9">
    <location>
        <begin position="94"/>
        <end position="117"/>
    </location>
</feature>
<dbReference type="InterPro" id="IPR042094">
    <property type="entry name" value="T2SS_GspF_sf"/>
</dbReference>
<evidence type="ECO:0000259" key="10">
    <source>
        <dbReference type="Pfam" id="PF00482"/>
    </source>
</evidence>
<keyword evidence="3 8" id="KW-0813">Transport</keyword>
<dbReference type="InterPro" id="IPR001992">
    <property type="entry name" value="T2SS_GspF/T4SS_PilC_CS"/>
</dbReference>
<dbReference type="EMBL" id="JACRWE010000004">
    <property type="protein sequence ID" value="MBC5997000.1"/>
    <property type="molecule type" value="Genomic_DNA"/>
</dbReference>
<name>A0ABR7JQ01_9FIRM</name>
<proteinExistence type="inferred from homology"/>
<dbReference type="PANTHER" id="PTHR30012">
    <property type="entry name" value="GENERAL SECRETION PATHWAY PROTEIN"/>
    <property type="match status" value="1"/>
</dbReference>
<dbReference type="Pfam" id="PF00482">
    <property type="entry name" value="T2SSF"/>
    <property type="match status" value="2"/>
</dbReference>
<feature type="transmembrane region" description="Helical" evidence="9">
    <location>
        <begin position="148"/>
        <end position="165"/>
    </location>
</feature>
<keyword evidence="6 9" id="KW-1133">Transmembrane helix</keyword>
<keyword evidence="12" id="KW-1185">Reference proteome</keyword>
<evidence type="ECO:0000256" key="8">
    <source>
        <dbReference type="RuleBase" id="RU003923"/>
    </source>
</evidence>
<dbReference type="InterPro" id="IPR003004">
    <property type="entry name" value="GspF/PilC"/>
</dbReference>
<keyword evidence="7 9" id="KW-0472">Membrane</keyword>
<comment type="similarity">
    <text evidence="2 8">Belongs to the GSP F family.</text>
</comment>
<evidence type="ECO:0000256" key="1">
    <source>
        <dbReference type="ARBA" id="ARBA00004651"/>
    </source>
</evidence>
<keyword evidence="5 8" id="KW-0812">Transmembrane</keyword>
<feature type="transmembrane region" description="Helical" evidence="9">
    <location>
        <begin position="302"/>
        <end position="323"/>
    </location>
</feature>
<keyword evidence="4" id="KW-1003">Cell membrane</keyword>
<dbReference type="PROSITE" id="PS00874">
    <property type="entry name" value="T2SP_F"/>
    <property type="match status" value="1"/>
</dbReference>
<dbReference type="InterPro" id="IPR018076">
    <property type="entry name" value="T2SS_GspF_dom"/>
</dbReference>
<dbReference type="PRINTS" id="PR00812">
    <property type="entry name" value="BCTERIALGSPF"/>
</dbReference>
<dbReference type="Proteomes" id="UP000609849">
    <property type="component" value="Unassembled WGS sequence"/>
</dbReference>
<evidence type="ECO:0000313" key="11">
    <source>
        <dbReference type="EMBL" id="MBC5997000.1"/>
    </source>
</evidence>
<comment type="caution">
    <text evidence="11">The sequence shown here is derived from an EMBL/GenBank/DDBJ whole genome shotgun (WGS) entry which is preliminary data.</text>
</comment>
<dbReference type="Gene3D" id="1.20.81.30">
    <property type="entry name" value="Type II secretion system (T2SS), domain F"/>
    <property type="match status" value="2"/>
</dbReference>
<gene>
    <name evidence="11" type="ORF">H8923_09520</name>
</gene>
<sequence>MEILLESGCEITKLFEMVKINFNKKLVSVLEEVSSNIQKGNSISESFKKTNKFSLFFVSMVKAGEISGNLDMVMSRLYDYYDKEYKLKSKLISILTYPIFLMILAMAAALFMFISIIPNFQIIFINNGVEPPSFTKFLISTSIFIRNYYMYIISISFISLIILFYKIKTSSNVKFYIEKIQLKIPFIKNITQLVITTKFSRAFYILIKSGIEITQAIEISSQVIDNGILYNEISKCKKYIKNGNTISKSLNLVETFPSLFINMITIGEESGSLDKTLSSITKFYEQELENKIEQGMKIIEPVIIIMVAAVIGVLIIGMLLPMFDTISTI</sequence>
<accession>A0ABR7JQ01</accession>
<evidence type="ECO:0000256" key="6">
    <source>
        <dbReference type="ARBA" id="ARBA00022989"/>
    </source>
</evidence>